<dbReference type="InterPro" id="IPR052700">
    <property type="entry name" value="Carb_kinase_PfkB-like"/>
</dbReference>
<accession>A0A1H7QEW1</accession>
<organism evidence="5 6">
    <name type="scientific">Aquimarina amphilecti</name>
    <dbReference type="NCBI Taxonomy" id="1038014"/>
    <lineage>
        <taxon>Bacteria</taxon>
        <taxon>Pseudomonadati</taxon>
        <taxon>Bacteroidota</taxon>
        <taxon>Flavobacteriia</taxon>
        <taxon>Flavobacteriales</taxon>
        <taxon>Flavobacteriaceae</taxon>
        <taxon>Aquimarina</taxon>
    </lineage>
</organism>
<proteinExistence type="inferred from homology"/>
<name>A0A1H7QEW1_AQUAM</name>
<keyword evidence="2" id="KW-0808">Transferase</keyword>
<dbReference type="OrthoDB" id="9813569at2"/>
<dbReference type="PANTHER" id="PTHR43320:SF2">
    <property type="entry name" value="2-DEHYDRO-3-DEOXYGLUCONOKINASE_2-DEHYDRO-3-DEOXYGALACTONOKINASE"/>
    <property type="match status" value="1"/>
</dbReference>
<sequence>MKKVVTFGEVLMRIAPLGNKKLKQSNQLEYYFGGTEANVAISLAQFGNKTQHITAVSNDFVGDAAKSYLQKLGVDTGLIIDSRHPLGLYFLEVGAVMRSSTIAYNRSNSAFCKIDPNKINWEKALENCDWFHWTGITPALSLNAFKALKQGLEIANKKGITISADPAYRSGLWNYSHEAKDVLNELVALSNVFIGGPNEINELLDTNFSFDNDDFIKASKLLMEKYSNIKGVFDKTRVSLNASWHKIKARMWNGKEFSETNELEITHVVDRIGTGDAYAAGLIQGLLHYDDVKALQFANASCALKHTIEGDANLVTEDDVLGIIEGNISGRIKR</sequence>
<dbReference type="SUPFAM" id="SSF53613">
    <property type="entry name" value="Ribokinase-like"/>
    <property type="match status" value="1"/>
</dbReference>
<keyword evidence="3 5" id="KW-0418">Kinase</keyword>
<dbReference type="EMBL" id="FOAB01000004">
    <property type="protein sequence ID" value="SEL46308.1"/>
    <property type="molecule type" value="Genomic_DNA"/>
</dbReference>
<dbReference type="AlphaFoldDB" id="A0A1H7QEW1"/>
<dbReference type="Gene3D" id="3.40.1190.20">
    <property type="match status" value="1"/>
</dbReference>
<evidence type="ECO:0000256" key="2">
    <source>
        <dbReference type="ARBA" id="ARBA00022679"/>
    </source>
</evidence>
<dbReference type="InterPro" id="IPR011611">
    <property type="entry name" value="PfkB_dom"/>
</dbReference>
<evidence type="ECO:0000259" key="4">
    <source>
        <dbReference type="Pfam" id="PF00294"/>
    </source>
</evidence>
<reference evidence="5 6" key="1">
    <citation type="submission" date="2016-10" db="EMBL/GenBank/DDBJ databases">
        <authorList>
            <person name="de Groot N.N."/>
        </authorList>
    </citation>
    <scope>NUCLEOTIDE SEQUENCE [LARGE SCALE GENOMIC DNA]</scope>
    <source>
        <strain evidence="5 6">DSM 25232</strain>
    </source>
</reference>
<gene>
    <name evidence="5" type="ORF">SAMN04487910_2528</name>
</gene>
<protein>
    <submittedName>
        <fullName evidence="5">2-dehydro-3-deoxygluconokinase</fullName>
    </submittedName>
</protein>
<dbReference type="InterPro" id="IPR029056">
    <property type="entry name" value="Ribokinase-like"/>
</dbReference>
<evidence type="ECO:0000256" key="1">
    <source>
        <dbReference type="ARBA" id="ARBA00010688"/>
    </source>
</evidence>
<dbReference type="RefSeq" id="WP_091408905.1">
    <property type="nucleotide sequence ID" value="NZ_FOAB01000004.1"/>
</dbReference>
<evidence type="ECO:0000313" key="6">
    <source>
        <dbReference type="Proteomes" id="UP000198521"/>
    </source>
</evidence>
<dbReference type="STRING" id="1038014.SAMN04487910_2528"/>
<dbReference type="GO" id="GO:0016301">
    <property type="term" value="F:kinase activity"/>
    <property type="evidence" value="ECO:0007669"/>
    <property type="project" value="UniProtKB-KW"/>
</dbReference>
<dbReference type="CDD" id="cd01166">
    <property type="entry name" value="KdgK"/>
    <property type="match status" value="1"/>
</dbReference>
<comment type="similarity">
    <text evidence="1">Belongs to the carbohydrate kinase PfkB family.</text>
</comment>
<dbReference type="Proteomes" id="UP000198521">
    <property type="component" value="Unassembled WGS sequence"/>
</dbReference>
<keyword evidence="6" id="KW-1185">Reference proteome</keyword>
<dbReference type="PANTHER" id="PTHR43320">
    <property type="entry name" value="SUGAR KINASE"/>
    <property type="match status" value="1"/>
</dbReference>
<evidence type="ECO:0000313" key="5">
    <source>
        <dbReference type="EMBL" id="SEL46308.1"/>
    </source>
</evidence>
<feature type="domain" description="Carbohydrate kinase PfkB" evidence="4">
    <location>
        <begin position="1"/>
        <end position="312"/>
    </location>
</feature>
<evidence type="ECO:0000256" key="3">
    <source>
        <dbReference type="ARBA" id="ARBA00022777"/>
    </source>
</evidence>
<dbReference type="Pfam" id="PF00294">
    <property type="entry name" value="PfkB"/>
    <property type="match status" value="1"/>
</dbReference>